<evidence type="ECO:0000259" key="6">
    <source>
        <dbReference type="SMART" id="SM00662"/>
    </source>
</evidence>
<sequence length="225" mass="26045">MCEKKNNINKKFENYGIFTIGPLERNSGITFGNMLRRILLNSIKSIGITEIKYVAKDQNIDKLNTQPEFQELILEFSENIKNLVFIENENQKKQKTIEVLLEIQKQKRFTAQDLKIPPEIKIVNSNHYLGTNTIFENIEIQVSLGYVDEINKKGKDKNNLITLNSNNFNPIQRVNYKVEKIINIDKLNEQIILEIWTNGSILPKNALVKAINICSNTLQLIKEKL</sequence>
<dbReference type="InterPro" id="IPR036603">
    <property type="entry name" value="RBP11-like"/>
</dbReference>
<evidence type="ECO:0000313" key="7">
    <source>
        <dbReference type="EMBL" id="UXD06240.1"/>
    </source>
</evidence>
<protein>
    <recommendedName>
        <fullName evidence="5">Plastid-encoded RNA polymerase subunit alpha</fullName>
    </recommendedName>
</protein>
<dbReference type="Pfam" id="PF01193">
    <property type="entry name" value="RNA_pol_L"/>
    <property type="match status" value="1"/>
</dbReference>
<evidence type="ECO:0000256" key="4">
    <source>
        <dbReference type="ARBA" id="ARBA00026088"/>
    </source>
</evidence>
<feature type="domain" description="DNA-directed RNA polymerase RpoA/D/Rpb3-type" evidence="6">
    <location>
        <begin position="15"/>
        <end position="224"/>
    </location>
</feature>
<comment type="function">
    <text evidence="1">DNA-dependent RNA polymerase catalyzes the transcription of DNA into RNA using the four ribonucleoside triphosphates as substrates.</text>
</comment>
<dbReference type="Pfam" id="PF01000">
    <property type="entry name" value="RNA_pol_A_bac"/>
    <property type="match status" value="1"/>
</dbReference>
<evidence type="ECO:0000256" key="3">
    <source>
        <dbReference type="ARBA" id="ARBA00023163"/>
    </source>
</evidence>
<dbReference type="Gene3D" id="3.30.1360.10">
    <property type="entry name" value="RNA polymerase, RBP11-like subunit"/>
    <property type="match status" value="1"/>
</dbReference>
<reference evidence="7" key="1">
    <citation type="submission" date="2021-09" db="EMBL/GenBank/DDBJ databases">
        <authorList>
            <person name="Maciszewski K."/>
            <person name="Dabbagh N."/>
            <person name="Preisfeld A."/>
            <person name="Karnkowska A."/>
        </authorList>
    </citation>
    <scope>NUCLEOTIDE SEQUENCE</scope>
</reference>
<dbReference type="SUPFAM" id="SSF56553">
    <property type="entry name" value="Insert subdomain of RNA polymerase alpha subunit"/>
    <property type="match status" value="1"/>
</dbReference>
<name>A0A977K7W6_9EUGL</name>
<dbReference type="InterPro" id="IPR011263">
    <property type="entry name" value="DNA-dir_RNA_pol_RpoA/D/Rpb3"/>
</dbReference>
<comment type="subunit">
    <text evidence="4">In plastids the minimal PEP RNA polymerase catalytic core is composed of four subunits: alpha, beta, beta', and beta''. When a (nuclear-encoded) sigma factor is associated with the core the holoenzyme is formed, which can initiate transcription.</text>
</comment>
<accession>A0A977K7W6</accession>
<dbReference type="SUPFAM" id="SSF55257">
    <property type="entry name" value="RBP11-like subunits of RNA polymerase"/>
    <property type="match status" value="1"/>
</dbReference>
<organism evidence="7">
    <name type="scientific">Eutreptia sp. CCAC 1914B</name>
    <dbReference type="NCBI Taxonomy" id="2979827"/>
    <lineage>
        <taxon>Eukaryota</taxon>
        <taxon>Discoba</taxon>
        <taxon>Euglenozoa</taxon>
        <taxon>Euglenida</taxon>
        <taxon>Spirocuta</taxon>
        <taxon>Euglenophyceae</taxon>
        <taxon>Eutreptiales</taxon>
        <taxon>Eutreptiaceae</taxon>
        <taxon>Eutreptia</taxon>
    </lineage>
</organism>
<evidence type="ECO:0000256" key="5">
    <source>
        <dbReference type="ARBA" id="ARBA00031776"/>
    </source>
</evidence>
<geneLocation type="chloroplast" evidence="7"/>
<dbReference type="AlphaFoldDB" id="A0A977K7W6"/>
<reference evidence="7" key="2">
    <citation type="journal article" date="2022" name="Mol. Phylogenet. Evol.">
        <title>Maturyoshka: A maturase inside a maturase, and other peculiarities of the novel chloroplast genomes of marine euglenophytes.</title>
        <authorList>
            <person name="Maciszewski K."/>
            <person name="Dabbagh N."/>
            <person name="Preisfeld A."/>
            <person name="Karnkowska A."/>
        </authorList>
    </citation>
    <scope>NUCLEOTIDE SEQUENCE</scope>
</reference>
<dbReference type="GO" id="GO:0000428">
    <property type="term" value="C:DNA-directed RNA polymerase complex"/>
    <property type="evidence" value="ECO:0007669"/>
    <property type="project" value="UniProtKB-KW"/>
</dbReference>
<dbReference type="Gene3D" id="2.170.120.12">
    <property type="entry name" value="DNA-directed RNA polymerase, insert domain"/>
    <property type="match status" value="1"/>
</dbReference>
<keyword evidence="7" id="KW-0150">Chloroplast</keyword>
<dbReference type="EMBL" id="OK136183">
    <property type="protein sequence ID" value="UXD06240.1"/>
    <property type="molecule type" value="Genomic_DNA"/>
</dbReference>
<proteinExistence type="predicted"/>
<keyword evidence="7" id="KW-0934">Plastid</keyword>
<evidence type="ECO:0000256" key="1">
    <source>
        <dbReference type="ARBA" id="ARBA00004026"/>
    </source>
</evidence>
<dbReference type="GO" id="GO:0006351">
    <property type="term" value="P:DNA-templated transcription"/>
    <property type="evidence" value="ECO:0007669"/>
    <property type="project" value="InterPro"/>
</dbReference>
<keyword evidence="2" id="KW-0240">DNA-directed RNA polymerase</keyword>
<dbReference type="GO" id="GO:0003899">
    <property type="term" value="F:DNA-directed RNA polymerase activity"/>
    <property type="evidence" value="ECO:0007669"/>
    <property type="project" value="InterPro"/>
</dbReference>
<dbReference type="InterPro" id="IPR011262">
    <property type="entry name" value="DNA-dir_RNA_pol_insert"/>
</dbReference>
<evidence type="ECO:0000256" key="2">
    <source>
        <dbReference type="ARBA" id="ARBA00022478"/>
    </source>
</evidence>
<dbReference type="InterPro" id="IPR036643">
    <property type="entry name" value="RNApol_insert_sf"/>
</dbReference>
<dbReference type="GO" id="GO:0046983">
    <property type="term" value="F:protein dimerization activity"/>
    <property type="evidence" value="ECO:0007669"/>
    <property type="project" value="InterPro"/>
</dbReference>
<keyword evidence="3" id="KW-0804">Transcription</keyword>
<dbReference type="SMART" id="SM00662">
    <property type="entry name" value="RPOLD"/>
    <property type="match status" value="1"/>
</dbReference>